<reference evidence="3 4" key="2">
    <citation type="journal article" date="2013" name="Genome Biol. Evol.">
        <title>Genome sequencing of Giardia lamblia genotypes A2 and B isolates (DH and GS) and comparative analysis with the genomes of genotypes A1 and E (WB and Pig).</title>
        <authorList>
            <person name="Adam R.D."/>
            <person name="Dahlstrom E.W."/>
            <person name="Martens C.A."/>
            <person name="Bruno D.P."/>
            <person name="Barbian K.D."/>
            <person name="Ricklefs S.M."/>
            <person name="Hernandez M.M."/>
            <person name="Narla N.P."/>
            <person name="Patel R.B."/>
            <person name="Porcella S.F."/>
            <person name="Nash T.E."/>
        </authorList>
    </citation>
    <scope>NUCLEOTIDE SEQUENCE [LARGE SCALE GENOMIC DNA]</scope>
    <source>
        <strain evidence="3 4">DH</strain>
    </source>
</reference>
<dbReference type="SUPFAM" id="SSF48403">
    <property type="entry name" value="Ankyrin repeat"/>
    <property type="match status" value="2"/>
</dbReference>
<dbReference type="InterPro" id="IPR002110">
    <property type="entry name" value="Ankyrin_rpt"/>
</dbReference>
<dbReference type="Pfam" id="PF00023">
    <property type="entry name" value="Ank"/>
    <property type="match status" value="1"/>
</dbReference>
<dbReference type="InterPro" id="IPR036770">
    <property type="entry name" value="Ankyrin_rpt-contain_sf"/>
</dbReference>
<feature type="repeat" description="ANK" evidence="1">
    <location>
        <begin position="806"/>
        <end position="838"/>
    </location>
</feature>
<dbReference type="Pfam" id="PF13606">
    <property type="entry name" value="Ank_3"/>
    <property type="match status" value="1"/>
</dbReference>
<feature type="coiled-coil region" evidence="2">
    <location>
        <begin position="443"/>
        <end position="547"/>
    </location>
</feature>
<dbReference type="PANTHER" id="PTHR24120:SF4">
    <property type="entry name" value="GH07239P"/>
    <property type="match status" value="1"/>
</dbReference>
<accession>V6TD99</accession>
<evidence type="ECO:0000313" key="3">
    <source>
        <dbReference type="EMBL" id="ESU36898.1"/>
    </source>
</evidence>
<evidence type="ECO:0000313" key="4">
    <source>
        <dbReference type="Proteomes" id="UP000018320"/>
    </source>
</evidence>
<keyword evidence="2" id="KW-0175">Coiled coil</keyword>
<comment type="caution">
    <text evidence="3">The sequence shown here is derived from an EMBL/GenBank/DDBJ whole genome shotgun (WGS) entry which is preliminary data.</text>
</comment>
<protein>
    <submittedName>
        <fullName evidence="3">Ankyrin repeat protein</fullName>
    </submittedName>
</protein>
<dbReference type="Gene3D" id="1.25.40.20">
    <property type="entry name" value="Ankyrin repeat-containing domain"/>
    <property type="match status" value="3"/>
</dbReference>
<sequence length="958" mass="106296">MVQAIPGFGRLSTHGQKNRAFLAPAPLKGIQKRMNSIGDKKSWFDCITKRQYTTIRTGLRLYGGASNAVGETGLMNAARTNDCELAKILCIQEAGIKNKDGHTALILAACYDHHEICDVIAPFEKKYATNEGKNALMFAAEYGCTESVKVLCGYFDLKERDNDGLSALDYAMNNTHPACVEAIMEAGKLTEEAANKQIAQSIRNSFSSLEEFYRLATEYAELPDTRCKCCDLPYNLCSNKDNVVNIVRKYPPFFAQNPTSASATVTTKVGQAHGISPLDPNQEELLNQLGPVLKEAQLRAWYSDICEEISRLREDHAKITIENRELTDNLGTETATHDALKLKFDKLKLDNDETTLKYEDLISRHNALMHECKTLQEDAEKAREQRVAVEVLHQKISNMLSSTDDDISKTIENMLKTHNTEMQKRTEELELMKHSVDIMAAEHAVVKKEMDKLTESKVQAEAQVSIIQNKLLAKEEENRHMTNRLEATTAMINELEAKNNELEIETSKLMDEVTKSRLMTQQLIGKMNEKEKLLEDTRDELAHTLGEREALYHRINLITDDKEAAEARIQRKDESISLLHDDKRNLEGQVLFLTEELTKSQIAAKNMSSKMRLENPLGGSGGNGPKQLYPVDINKDAGSPNSNSNAVDAFINNMNNISTGPNSMAGSPQRKESQVNVIIRNMMHPTNQDLHQAILDSDKPEIASNITNAMMSANALANFDVTERTDSVNNSAARSSSNSSRFLNLQLMSGSMRIKTSLHNRDNNIAVTGQDKRNNRLTELMEAARDNDFVKAYHRIDVQGGLQDDHGYTALMYAASEGNLEMCRLLVEKEAGMCSHDGTTALMRAVSGGHADVTAFLLDKEAGMQRNDGWTALMAAACDNRPDIVTILAHNESAIVTNENFPAGGGVSALMLAATGGHQECVQLLLPYEAALQHSSGRTAADYANSEDLRDIILEYTV</sequence>
<dbReference type="VEuPathDB" id="GiardiaDB:GL50581_150"/>
<keyword evidence="1" id="KW-0040">ANK repeat</keyword>
<dbReference type="AlphaFoldDB" id="V6TD99"/>
<dbReference type="VEuPathDB" id="GiardiaDB:QR46_0672"/>
<dbReference type="Proteomes" id="UP000018320">
    <property type="component" value="Unassembled WGS sequence"/>
</dbReference>
<dbReference type="SMART" id="SM00248">
    <property type="entry name" value="ANK"/>
    <property type="match status" value="8"/>
</dbReference>
<name>V6TD99_GIAIN</name>
<dbReference type="VEuPathDB" id="GiardiaDB:GL50803_0014859"/>
<dbReference type="Pfam" id="PF12796">
    <property type="entry name" value="Ank_2"/>
    <property type="match status" value="2"/>
</dbReference>
<reference evidence="4" key="1">
    <citation type="submission" date="2012-02" db="EMBL/GenBank/DDBJ databases">
        <title>Genome sequencing of Giardia lamblia Genotypes A2 and B isolates (DH and GS) and comparative analysis with the genomes of Genotypes A1 and E (WB and Pig).</title>
        <authorList>
            <person name="Adam R."/>
            <person name="Dahlstrom E."/>
            <person name="Martens C."/>
            <person name="Bruno D."/>
            <person name="Barbian K."/>
            <person name="Porcella S.F."/>
            <person name="Nash T."/>
        </authorList>
    </citation>
    <scope>NUCLEOTIDE SEQUENCE</scope>
    <source>
        <strain evidence="4">DH</strain>
    </source>
</reference>
<dbReference type="PROSITE" id="PS50088">
    <property type="entry name" value="ANK_REPEAT"/>
    <property type="match status" value="2"/>
</dbReference>
<dbReference type="PROSITE" id="PS50297">
    <property type="entry name" value="ANK_REP_REGION"/>
    <property type="match status" value="1"/>
</dbReference>
<dbReference type="VEuPathDB" id="GiardiaDB:DHA2_14859"/>
<evidence type="ECO:0000256" key="2">
    <source>
        <dbReference type="SAM" id="Coils"/>
    </source>
</evidence>
<evidence type="ECO:0000256" key="1">
    <source>
        <dbReference type="PROSITE-ProRule" id="PRU00023"/>
    </source>
</evidence>
<feature type="repeat" description="ANK" evidence="1">
    <location>
        <begin position="837"/>
        <end position="869"/>
    </location>
</feature>
<feature type="coiled-coil region" evidence="2">
    <location>
        <begin position="358"/>
        <end position="392"/>
    </location>
</feature>
<dbReference type="EMBL" id="AHGT01000037">
    <property type="protein sequence ID" value="ESU36898.1"/>
    <property type="molecule type" value="Genomic_DNA"/>
</dbReference>
<organism evidence="3 4">
    <name type="scientific">Giardia intestinalis</name>
    <name type="common">Giardia lamblia</name>
    <dbReference type="NCBI Taxonomy" id="5741"/>
    <lineage>
        <taxon>Eukaryota</taxon>
        <taxon>Metamonada</taxon>
        <taxon>Diplomonadida</taxon>
        <taxon>Hexamitidae</taxon>
        <taxon>Giardiinae</taxon>
        <taxon>Giardia</taxon>
    </lineage>
</organism>
<gene>
    <name evidence="3" type="ORF">DHA2_14859</name>
</gene>
<proteinExistence type="predicted"/>
<dbReference type="PANTHER" id="PTHR24120">
    <property type="entry name" value="GH07239P"/>
    <property type="match status" value="1"/>
</dbReference>